<evidence type="ECO:0000313" key="3">
    <source>
        <dbReference type="Proteomes" id="UP000625711"/>
    </source>
</evidence>
<feature type="region of interest" description="Disordered" evidence="1">
    <location>
        <begin position="1"/>
        <end position="22"/>
    </location>
</feature>
<dbReference type="EMBL" id="JAACXV010016181">
    <property type="protein sequence ID" value="KAF7264731.1"/>
    <property type="molecule type" value="Genomic_DNA"/>
</dbReference>
<evidence type="ECO:0000313" key="2">
    <source>
        <dbReference type="EMBL" id="KAF7264731.1"/>
    </source>
</evidence>
<dbReference type="AlphaFoldDB" id="A0A834LY99"/>
<evidence type="ECO:0000256" key="1">
    <source>
        <dbReference type="SAM" id="MobiDB-lite"/>
    </source>
</evidence>
<dbReference type="Proteomes" id="UP000625711">
    <property type="component" value="Unassembled WGS sequence"/>
</dbReference>
<accession>A0A834LY99</accession>
<proteinExistence type="predicted"/>
<name>A0A834LY99_RHYFE</name>
<keyword evidence="3" id="KW-1185">Reference proteome</keyword>
<protein>
    <submittedName>
        <fullName evidence="2">Uncharacterized protein</fullName>
    </submittedName>
</protein>
<organism evidence="2 3">
    <name type="scientific">Rhynchophorus ferrugineus</name>
    <name type="common">Red palm weevil</name>
    <name type="synonym">Curculio ferrugineus</name>
    <dbReference type="NCBI Taxonomy" id="354439"/>
    <lineage>
        <taxon>Eukaryota</taxon>
        <taxon>Metazoa</taxon>
        <taxon>Ecdysozoa</taxon>
        <taxon>Arthropoda</taxon>
        <taxon>Hexapoda</taxon>
        <taxon>Insecta</taxon>
        <taxon>Pterygota</taxon>
        <taxon>Neoptera</taxon>
        <taxon>Endopterygota</taxon>
        <taxon>Coleoptera</taxon>
        <taxon>Polyphaga</taxon>
        <taxon>Cucujiformia</taxon>
        <taxon>Curculionidae</taxon>
        <taxon>Dryophthorinae</taxon>
        <taxon>Rhynchophorus</taxon>
    </lineage>
</organism>
<reference evidence="2" key="1">
    <citation type="submission" date="2020-08" db="EMBL/GenBank/DDBJ databases">
        <title>Genome sequencing and assembly of the red palm weevil Rhynchophorus ferrugineus.</title>
        <authorList>
            <person name="Dias G.B."/>
            <person name="Bergman C.M."/>
            <person name="Manee M."/>
        </authorList>
    </citation>
    <scope>NUCLEOTIDE SEQUENCE</scope>
    <source>
        <strain evidence="2">AA-2017</strain>
        <tissue evidence="2">Whole larva</tissue>
    </source>
</reference>
<feature type="compositionally biased region" description="Pro residues" evidence="1">
    <location>
        <begin position="1"/>
        <end position="20"/>
    </location>
</feature>
<comment type="caution">
    <text evidence="2">The sequence shown here is derived from an EMBL/GenBank/DDBJ whole genome shotgun (WGS) entry which is preliminary data.</text>
</comment>
<gene>
    <name evidence="2" type="ORF">GWI33_022527</name>
</gene>
<feature type="non-terminal residue" evidence="2">
    <location>
        <position position="1"/>
    </location>
</feature>
<sequence>PPEHPNAPPRGPTAPLPPNPDSLNSIRIAPIFGRYLRTEGASIRQCSLINCRDSCVCLCVVGTPVLGRCPMAGDAQWWGSARQRGSGKAK</sequence>